<feature type="transmembrane region" description="Helical" evidence="7">
    <location>
        <begin position="398"/>
        <end position="418"/>
    </location>
</feature>
<dbReference type="InterPro" id="IPR020846">
    <property type="entry name" value="MFS_dom"/>
</dbReference>
<evidence type="ECO:0000256" key="4">
    <source>
        <dbReference type="ARBA" id="ARBA00022692"/>
    </source>
</evidence>
<dbReference type="RefSeq" id="WP_091791282.1">
    <property type="nucleotide sequence ID" value="NZ_FNAF01000003.1"/>
</dbReference>
<dbReference type="Gene3D" id="1.20.1720.10">
    <property type="entry name" value="Multidrug resistance protein D"/>
    <property type="match status" value="1"/>
</dbReference>
<keyword evidence="10" id="KW-1185">Reference proteome</keyword>
<feature type="transmembrane region" description="Helical" evidence="7">
    <location>
        <begin position="331"/>
        <end position="350"/>
    </location>
</feature>
<sequence>MRTFSLTKDQKLSLGLGLLGVFIASLNQTILSPALPSIMRTMNITASQGQWFTTIFLLTNGIMIPVTAYLTARFPFRHLYLTAMTIFTAGTLLAGLSTVFWQLLLARVLQGMAFGILLPLIINLVMSIFPTHKRGVAMGYVGIIFSAAPAVGPPLAGVIIDNYGWNTVFLVLVPLLAADILLAFFMMPKSGKTARPVLDLPSVFLSALGFGTLLYAFSVSGTRGWLSPVVIGGTAFGLVMTGIFLRRQGQIDHPLLRVDVFCQRQFSVGTLLSMLVNAGLIAGTIATPIYLQQVVGYSAFKASLVMLPAFIFSIAASPAIGAFFDRRGLRGLAITGFVIQLIATLLFLSFQADSPFWYLSTLYTARVIGMTLVMSPLNTWSLNALPQQLISHGNAFSATLRQVAASLGTAVIISIMTITTMTNANLGTTLATLKGFHMAFLANAVLIAISLIIVLTQVKKSDCIR</sequence>
<gene>
    <name evidence="9" type="ORF">SAMN04489866_1037</name>
</gene>
<evidence type="ECO:0000313" key="9">
    <source>
        <dbReference type="EMBL" id="SDD38296.1"/>
    </source>
</evidence>
<reference evidence="9 10" key="1">
    <citation type="submission" date="2016-10" db="EMBL/GenBank/DDBJ databases">
        <authorList>
            <person name="de Groot N.N."/>
        </authorList>
    </citation>
    <scope>NUCLEOTIDE SEQUENCE [LARGE SCALE GENOMIC DNA]</scope>
    <source>
        <strain evidence="9 10">DSM 20475</strain>
    </source>
</reference>
<dbReference type="NCBIfam" id="TIGR00711">
    <property type="entry name" value="efflux_EmrB"/>
    <property type="match status" value="1"/>
</dbReference>
<dbReference type="CDD" id="cd17503">
    <property type="entry name" value="MFS_LmrB_MDR_like"/>
    <property type="match status" value="1"/>
</dbReference>
<dbReference type="Pfam" id="PF07690">
    <property type="entry name" value="MFS_1"/>
    <property type="match status" value="1"/>
</dbReference>
<keyword evidence="6 7" id="KW-0472">Membrane</keyword>
<dbReference type="InterPro" id="IPR011701">
    <property type="entry name" value="MFS"/>
</dbReference>
<evidence type="ECO:0000256" key="5">
    <source>
        <dbReference type="ARBA" id="ARBA00022989"/>
    </source>
</evidence>
<feature type="transmembrane region" description="Helical" evidence="7">
    <location>
        <begin position="163"/>
        <end position="185"/>
    </location>
</feature>
<keyword evidence="5 7" id="KW-1133">Transmembrane helix</keyword>
<dbReference type="GO" id="GO:0022857">
    <property type="term" value="F:transmembrane transporter activity"/>
    <property type="evidence" value="ECO:0007669"/>
    <property type="project" value="InterPro"/>
</dbReference>
<feature type="transmembrane region" description="Helical" evidence="7">
    <location>
        <begin position="12"/>
        <end position="31"/>
    </location>
</feature>
<dbReference type="PANTHER" id="PTHR42718">
    <property type="entry name" value="MAJOR FACILITATOR SUPERFAMILY MULTIDRUG TRANSPORTER MFSC"/>
    <property type="match status" value="1"/>
</dbReference>
<keyword evidence="4 7" id="KW-0812">Transmembrane</keyword>
<feature type="transmembrane region" description="Helical" evidence="7">
    <location>
        <begin position="356"/>
        <end position="377"/>
    </location>
</feature>
<evidence type="ECO:0000256" key="3">
    <source>
        <dbReference type="ARBA" id="ARBA00022475"/>
    </source>
</evidence>
<comment type="subcellular location">
    <subcellularLocation>
        <location evidence="1">Cell membrane</location>
        <topology evidence="1">Multi-pass membrane protein</topology>
    </subcellularLocation>
</comment>
<dbReference type="Gene3D" id="1.20.1250.20">
    <property type="entry name" value="MFS general substrate transporter like domains"/>
    <property type="match status" value="1"/>
</dbReference>
<feature type="transmembrane region" description="Helical" evidence="7">
    <location>
        <begin position="136"/>
        <end position="157"/>
    </location>
</feature>
<keyword evidence="2" id="KW-0813">Transport</keyword>
<feature type="transmembrane region" description="Helical" evidence="7">
    <location>
        <begin position="79"/>
        <end position="103"/>
    </location>
</feature>
<feature type="transmembrane region" description="Helical" evidence="7">
    <location>
        <begin position="51"/>
        <end position="72"/>
    </location>
</feature>
<evidence type="ECO:0000313" key="10">
    <source>
        <dbReference type="Proteomes" id="UP000198995"/>
    </source>
</evidence>
<organism evidence="9 10">
    <name type="scientific">Peptococcus niger</name>
    <dbReference type="NCBI Taxonomy" id="2741"/>
    <lineage>
        <taxon>Bacteria</taxon>
        <taxon>Bacillati</taxon>
        <taxon>Bacillota</taxon>
        <taxon>Clostridia</taxon>
        <taxon>Eubacteriales</taxon>
        <taxon>Peptococcaceae</taxon>
        <taxon>Peptococcus</taxon>
    </lineage>
</organism>
<dbReference type="GO" id="GO:0005886">
    <property type="term" value="C:plasma membrane"/>
    <property type="evidence" value="ECO:0007669"/>
    <property type="project" value="UniProtKB-SubCell"/>
</dbReference>
<dbReference type="OrthoDB" id="102502at2"/>
<protein>
    <submittedName>
        <fullName evidence="9">Drug resistance transporter, EmrB/QacA subfamily</fullName>
    </submittedName>
</protein>
<dbReference type="PROSITE" id="PS50850">
    <property type="entry name" value="MFS"/>
    <property type="match status" value="1"/>
</dbReference>
<dbReference type="EMBL" id="FNAF01000003">
    <property type="protein sequence ID" value="SDD38296.1"/>
    <property type="molecule type" value="Genomic_DNA"/>
</dbReference>
<name>A0A1G6UC67_PEPNI</name>
<accession>A0A1G6UC67</accession>
<evidence type="ECO:0000256" key="1">
    <source>
        <dbReference type="ARBA" id="ARBA00004651"/>
    </source>
</evidence>
<dbReference type="AlphaFoldDB" id="A0A1G6UC67"/>
<feature type="transmembrane region" description="Helical" evidence="7">
    <location>
        <begin position="438"/>
        <end position="458"/>
    </location>
</feature>
<dbReference type="Proteomes" id="UP000198995">
    <property type="component" value="Unassembled WGS sequence"/>
</dbReference>
<feature type="transmembrane region" description="Helical" evidence="7">
    <location>
        <begin position="197"/>
        <end position="219"/>
    </location>
</feature>
<evidence type="ECO:0000259" key="8">
    <source>
        <dbReference type="PROSITE" id="PS50850"/>
    </source>
</evidence>
<proteinExistence type="predicted"/>
<feature type="transmembrane region" description="Helical" evidence="7">
    <location>
        <begin position="303"/>
        <end position="324"/>
    </location>
</feature>
<evidence type="ECO:0000256" key="2">
    <source>
        <dbReference type="ARBA" id="ARBA00022448"/>
    </source>
</evidence>
<dbReference type="SUPFAM" id="SSF103473">
    <property type="entry name" value="MFS general substrate transporter"/>
    <property type="match status" value="1"/>
</dbReference>
<dbReference type="InterPro" id="IPR004638">
    <property type="entry name" value="EmrB-like"/>
</dbReference>
<feature type="transmembrane region" description="Helical" evidence="7">
    <location>
        <begin position="109"/>
        <end position="129"/>
    </location>
</feature>
<dbReference type="PANTHER" id="PTHR42718:SF24">
    <property type="entry name" value="MAJOR FACILITATOR SUPERFAMILY (MFS) PROFILE DOMAIN-CONTAINING PROTEIN"/>
    <property type="match status" value="1"/>
</dbReference>
<evidence type="ECO:0000256" key="7">
    <source>
        <dbReference type="SAM" id="Phobius"/>
    </source>
</evidence>
<evidence type="ECO:0000256" key="6">
    <source>
        <dbReference type="ARBA" id="ARBA00023136"/>
    </source>
</evidence>
<dbReference type="InterPro" id="IPR036259">
    <property type="entry name" value="MFS_trans_sf"/>
</dbReference>
<feature type="transmembrane region" description="Helical" evidence="7">
    <location>
        <begin position="225"/>
        <end position="245"/>
    </location>
</feature>
<keyword evidence="3" id="KW-1003">Cell membrane</keyword>
<feature type="transmembrane region" description="Helical" evidence="7">
    <location>
        <begin position="266"/>
        <end position="291"/>
    </location>
</feature>
<feature type="domain" description="Major facilitator superfamily (MFS) profile" evidence="8">
    <location>
        <begin position="13"/>
        <end position="462"/>
    </location>
</feature>
<dbReference type="STRING" id="2741.SAMN04489866_1037"/>